<keyword evidence="4 9" id="KW-0547">Nucleotide-binding</keyword>
<evidence type="ECO:0000256" key="3">
    <source>
        <dbReference type="ARBA" id="ARBA00022723"/>
    </source>
</evidence>
<reference evidence="12" key="1">
    <citation type="journal article" date="2021" name="PeerJ">
        <title>Extensive microbial diversity within the chicken gut microbiome revealed by metagenomics and culture.</title>
        <authorList>
            <person name="Gilroy R."/>
            <person name="Ravi A."/>
            <person name="Getino M."/>
            <person name="Pursley I."/>
            <person name="Horton D.L."/>
            <person name="Alikhan N.F."/>
            <person name="Baker D."/>
            <person name="Gharbi K."/>
            <person name="Hall N."/>
            <person name="Watson M."/>
            <person name="Adriaenssens E.M."/>
            <person name="Foster-Nyarko E."/>
            <person name="Jarju S."/>
            <person name="Secka A."/>
            <person name="Antonio M."/>
            <person name="Oren A."/>
            <person name="Chaudhuri R.R."/>
            <person name="La Ragione R."/>
            <person name="Hildebrand F."/>
            <person name="Pallen M.J."/>
        </authorList>
    </citation>
    <scope>NUCLEOTIDE SEQUENCE</scope>
    <source>
        <strain evidence="12">CHK193-4272</strain>
    </source>
</reference>
<dbReference type="Pfam" id="PF02769">
    <property type="entry name" value="AIRS_C"/>
    <property type="match status" value="1"/>
</dbReference>
<dbReference type="SUPFAM" id="SSF56042">
    <property type="entry name" value="PurM C-terminal domain-like"/>
    <property type="match status" value="1"/>
</dbReference>
<evidence type="ECO:0000259" key="11">
    <source>
        <dbReference type="Pfam" id="PF02769"/>
    </source>
</evidence>
<dbReference type="CDD" id="cd02195">
    <property type="entry name" value="SelD"/>
    <property type="match status" value="1"/>
</dbReference>
<sequence>MQEEIKFCRGGGCTAKLGSAVLSKILEKLPKPTDPKLLIGTESSDDAAVYKLTDELAMVQTVDFFPPMVDDPYIFGQIAAANALSDVYAMGGKPVTALNLVCFPENWDMNILGKILQGGQQKVIEAGASLVGGHSIADSEVKYGLSVTGIINPNKVRANNTAHVGDKLILTKPLGVGLTCTAARAGEQINSLDEAIKSMTTLNKYVAEAADEFEIHACTDVTGFGLAGHLNEMIRPDLSARIYAKNLPKISNVRYFAEEFYLTAAAQRNRNAAEGKIKFIKSDFATEELVFDPQTSGGLLFALSESEADLLQQKLINLGLNSAIIGEIMPRMDVEIIIEGKI</sequence>
<feature type="binding site" evidence="9">
    <location>
        <position position="86"/>
    </location>
    <ligand>
        <name>Mg(2+)</name>
        <dbReference type="ChEBI" id="CHEBI:18420"/>
    </ligand>
</feature>
<dbReference type="Pfam" id="PF00586">
    <property type="entry name" value="AIRS"/>
    <property type="match status" value="1"/>
</dbReference>
<gene>
    <name evidence="9 12" type="primary">selD</name>
    <name evidence="12" type="ORF">H9746_08150</name>
</gene>
<dbReference type="InterPro" id="IPR036921">
    <property type="entry name" value="PurM-like_N_sf"/>
</dbReference>
<reference evidence="12" key="2">
    <citation type="submission" date="2021-04" db="EMBL/GenBank/DDBJ databases">
        <authorList>
            <person name="Gilroy R."/>
        </authorList>
    </citation>
    <scope>NUCLEOTIDE SEQUENCE</scope>
    <source>
        <strain evidence="12">CHK193-4272</strain>
    </source>
</reference>
<evidence type="ECO:0000256" key="1">
    <source>
        <dbReference type="ARBA" id="ARBA00008026"/>
    </source>
</evidence>
<dbReference type="SUPFAM" id="SSF55326">
    <property type="entry name" value="PurM N-terminal domain-like"/>
    <property type="match status" value="1"/>
</dbReference>
<feature type="binding site" description="in other chain" evidence="9">
    <location>
        <position position="63"/>
    </location>
    <ligand>
        <name>ATP</name>
        <dbReference type="ChEBI" id="CHEBI:30616"/>
        <note>ligand shared between dimeric partners</note>
    </ligand>
</feature>
<evidence type="ECO:0000259" key="10">
    <source>
        <dbReference type="Pfam" id="PF00586"/>
    </source>
</evidence>
<accession>A0A9D1PIK6</accession>
<dbReference type="GO" id="GO:0005737">
    <property type="term" value="C:cytoplasm"/>
    <property type="evidence" value="ECO:0007669"/>
    <property type="project" value="TreeGrafter"/>
</dbReference>
<comment type="caution">
    <text evidence="12">The sequence shown here is derived from an EMBL/GenBank/DDBJ whole genome shotgun (WGS) entry which is preliminary data.</text>
</comment>
<evidence type="ECO:0000256" key="9">
    <source>
        <dbReference type="HAMAP-Rule" id="MF_00625"/>
    </source>
</evidence>
<keyword evidence="2 9" id="KW-0808">Transferase</keyword>
<feature type="binding site" description="in other chain" evidence="9">
    <location>
        <begin position="43"/>
        <end position="45"/>
    </location>
    <ligand>
        <name>ATP</name>
        <dbReference type="ChEBI" id="CHEBI:30616"/>
        <note>ligand shared between dimeric partners</note>
    </ligand>
</feature>
<evidence type="ECO:0000256" key="5">
    <source>
        <dbReference type="ARBA" id="ARBA00022777"/>
    </source>
</evidence>
<comment type="similarity">
    <text evidence="1 9">Belongs to the selenophosphate synthase 1 family. Class I subfamily.</text>
</comment>
<organism evidence="12 13">
    <name type="scientific">Candidatus Butyricicoccus avistercoris</name>
    <dbReference type="NCBI Taxonomy" id="2838518"/>
    <lineage>
        <taxon>Bacteria</taxon>
        <taxon>Bacillati</taxon>
        <taxon>Bacillota</taxon>
        <taxon>Clostridia</taxon>
        <taxon>Eubacteriales</taxon>
        <taxon>Butyricicoccaceae</taxon>
        <taxon>Butyricicoccus</taxon>
    </lineage>
</organism>
<dbReference type="GO" id="GO:0016260">
    <property type="term" value="P:selenocysteine biosynthetic process"/>
    <property type="evidence" value="ECO:0007669"/>
    <property type="project" value="InterPro"/>
</dbReference>
<dbReference type="NCBIfam" id="NF002098">
    <property type="entry name" value="PRK00943.1"/>
    <property type="match status" value="1"/>
</dbReference>
<feature type="binding site" evidence="9">
    <location>
        <position position="46"/>
    </location>
    <ligand>
        <name>Mg(2+)</name>
        <dbReference type="ChEBI" id="CHEBI:18420"/>
    </ligand>
</feature>
<protein>
    <recommendedName>
        <fullName evidence="9">Selenide, water dikinase</fullName>
        <ecNumber evidence="9">2.7.9.3</ecNumber>
    </recommendedName>
    <alternativeName>
        <fullName evidence="9">Selenium donor protein</fullName>
    </alternativeName>
    <alternativeName>
        <fullName evidence="9">Selenophosphate synthase</fullName>
    </alternativeName>
</protein>
<dbReference type="InterPro" id="IPR023061">
    <property type="entry name" value="SelD_I"/>
</dbReference>
<comment type="catalytic activity">
    <reaction evidence="9">
        <text>hydrogenselenide + ATP + H2O = selenophosphate + AMP + phosphate + 2 H(+)</text>
        <dbReference type="Rhea" id="RHEA:18737"/>
        <dbReference type="ChEBI" id="CHEBI:15377"/>
        <dbReference type="ChEBI" id="CHEBI:15378"/>
        <dbReference type="ChEBI" id="CHEBI:16144"/>
        <dbReference type="ChEBI" id="CHEBI:29317"/>
        <dbReference type="ChEBI" id="CHEBI:30616"/>
        <dbReference type="ChEBI" id="CHEBI:43474"/>
        <dbReference type="ChEBI" id="CHEBI:456215"/>
        <dbReference type="EC" id="2.7.9.3"/>
    </reaction>
</comment>
<evidence type="ECO:0000256" key="4">
    <source>
        <dbReference type="ARBA" id="ARBA00022741"/>
    </source>
</evidence>
<dbReference type="InterPro" id="IPR004536">
    <property type="entry name" value="SPS/SelD"/>
</dbReference>
<dbReference type="HAMAP" id="MF_00625">
    <property type="entry name" value="SelD"/>
    <property type="match status" value="1"/>
</dbReference>
<dbReference type="InterPro" id="IPR010918">
    <property type="entry name" value="PurM-like_C_dom"/>
</dbReference>
<feature type="active site" evidence="9">
    <location>
        <position position="13"/>
    </location>
</feature>
<feature type="domain" description="PurM-like C-terminal" evidence="11">
    <location>
        <begin position="164"/>
        <end position="337"/>
    </location>
</feature>
<evidence type="ECO:0000313" key="12">
    <source>
        <dbReference type="EMBL" id="HIV62793.1"/>
    </source>
</evidence>
<dbReference type="PANTHER" id="PTHR10256:SF0">
    <property type="entry name" value="INACTIVE SELENIDE, WATER DIKINASE-LIKE PROTEIN-RELATED"/>
    <property type="match status" value="1"/>
</dbReference>
<feature type="binding site" description="in other chain" evidence="9">
    <location>
        <position position="16"/>
    </location>
    <ligand>
        <name>ATP</name>
        <dbReference type="ChEBI" id="CHEBI:30616"/>
        <note>ligand shared between dimeric partners</note>
    </ligand>
</feature>
<comment type="cofactor">
    <cofactor evidence="9">
        <name>Mg(2+)</name>
        <dbReference type="ChEBI" id="CHEBI:18420"/>
    </cofactor>
    <text evidence="9">Binds 1 Mg(2+) ion per monomer.</text>
</comment>
<feature type="binding site" description="in other chain" evidence="9">
    <location>
        <position position="86"/>
    </location>
    <ligand>
        <name>ATP</name>
        <dbReference type="ChEBI" id="CHEBI:30616"/>
        <note>ligand shared between dimeric partners</note>
    </ligand>
</feature>
<proteinExistence type="inferred from homology"/>
<keyword evidence="5 9" id="KW-0418">Kinase</keyword>
<evidence type="ECO:0000313" key="13">
    <source>
        <dbReference type="Proteomes" id="UP000886808"/>
    </source>
</evidence>
<dbReference type="AlphaFoldDB" id="A0A9D1PIK6"/>
<feature type="domain" description="PurM-like N-terminal" evidence="10">
    <location>
        <begin position="45"/>
        <end position="151"/>
    </location>
</feature>
<comment type="function">
    <text evidence="9">Synthesizes selenophosphate from selenide and ATP.</text>
</comment>
<dbReference type="Gene3D" id="3.30.1330.10">
    <property type="entry name" value="PurM-like, N-terminal domain"/>
    <property type="match status" value="1"/>
</dbReference>
<dbReference type="EMBL" id="DXIE01000046">
    <property type="protein sequence ID" value="HIV62793.1"/>
    <property type="molecule type" value="Genomic_DNA"/>
</dbReference>
<dbReference type="FunFam" id="3.30.1330.10:FF:000003">
    <property type="entry name" value="Selenide, water dikinase"/>
    <property type="match status" value="1"/>
</dbReference>
<evidence type="ECO:0000256" key="6">
    <source>
        <dbReference type="ARBA" id="ARBA00022840"/>
    </source>
</evidence>
<dbReference type="PIRSF" id="PIRSF036407">
    <property type="entry name" value="Selenphspht_syn"/>
    <property type="match status" value="1"/>
</dbReference>
<dbReference type="NCBIfam" id="TIGR00476">
    <property type="entry name" value="selD"/>
    <property type="match status" value="1"/>
</dbReference>
<feature type="binding site" evidence="9">
    <location>
        <position position="220"/>
    </location>
    <ligand>
        <name>Mg(2+)</name>
        <dbReference type="ChEBI" id="CHEBI:18420"/>
    </ligand>
</feature>
<keyword evidence="6 9" id="KW-0067">ATP-binding</keyword>
<dbReference type="GO" id="GO:0005524">
    <property type="term" value="F:ATP binding"/>
    <property type="evidence" value="ECO:0007669"/>
    <property type="project" value="UniProtKB-UniRule"/>
</dbReference>
<name>A0A9D1PIK6_9FIRM</name>
<dbReference type="GO" id="GO:0004756">
    <property type="term" value="F:selenide, water dikinase activity"/>
    <property type="evidence" value="ECO:0007669"/>
    <property type="project" value="UniProtKB-UniRule"/>
</dbReference>
<dbReference type="EC" id="2.7.9.3" evidence="9"/>
<dbReference type="Gene3D" id="3.90.650.10">
    <property type="entry name" value="PurM-like C-terminal domain"/>
    <property type="match status" value="1"/>
</dbReference>
<evidence type="ECO:0000256" key="7">
    <source>
        <dbReference type="ARBA" id="ARBA00022842"/>
    </source>
</evidence>
<keyword evidence="3 9" id="KW-0479">Metal-binding</keyword>
<feature type="site" description="Important for catalytic activity" evidence="9">
    <location>
        <position position="16"/>
    </location>
</feature>
<dbReference type="InterPro" id="IPR036676">
    <property type="entry name" value="PurM-like_C_sf"/>
</dbReference>
<evidence type="ECO:0000256" key="8">
    <source>
        <dbReference type="ARBA" id="ARBA00023266"/>
    </source>
</evidence>
<dbReference type="GO" id="GO:0000287">
    <property type="term" value="F:magnesium ion binding"/>
    <property type="evidence" value="ECO:0007669"/>
    <property type="project" value="UniProtKB-UniRule"/>
</dbReference>
<comment type="subunit">
    <text evidence="9">Homodimer.</text>
</comment>
<feature type="binding site" evidence="9">
    <location>
        <begin position="133"/>
        <end position="135"/>
    </location>
    <ligand>
        <name>ATP</name>
        <dbReference type="ChEBI" id="CHEBI:30616"/>
        <note>ligand shared between dimeric partners</note>
    </ligand>
</feature>
<dbReference type="InterPro" id="IPR016188">
    <property type="entry name" value="PurM-like_N"/>
</dbReference>
<evidence type="ECO:0000256" key="2">
    <source>
        <dbReference type="ARBA" id="ARBA00022679"/>
    </source>
</evidence>
<dbReference type="PANTHER" id="PTHR10256">
    <property type="entry name" value="SELENIDE, WATER DIKINASE"/>
    <property type="match status" value="1"/>
</dbReference>
<keyword evidence="7 9" id="KW-0460">Magnesium</keyword>
<keyword evidence="8 9" id="KW-0711">Selenium</keyword>
<dbReference type="Proteomes" id="UP000886808">
    <property type="component" value="Unassembled WGS sequence"/>
</dbReference>